<reference evidence="1 2" key="1">
    <citation type="submission" date="2017-04" db="EMBL/GenBank/DDBJ databases">
        <title>A new member of the family Flavobacteriaceae isolated from ascidians.</title>
        <authorList>
            <person name="Chen L."/>
        </authorList>
    </citation>
    <scope>NUCLEOTIDE SEQUENCE [LARGE SCALE GENOMIC DNA]</scope>
    <source>
        <strain evidence="1 2">HQA918</strain>
    </source>
</reference>
<evidence type="ECO:0008006" key="3">
    <source>
        <dbReference type="Google" id="ProtNLM"/>
    </source>
</evidence>
<dbReference type="Proteomes" id="UP000219559">
    <property type="component" value="Unassembled WGS sequence"/>
</dbReference>
<gene>
    <name evidence="1" type="ORF">B7P33_08470</name>
</gene>
<dbReference type="OrthoDB" id="1443689at2"/>
<proteinExistence type="predicted"/>
<sequence length="128" mass="14724">MSYRPLSEHSVFKKALELYQTSRALVSYISHNKDVMALYHSNSHRDHIADALLTDATLIPEKLALAATAENPLEKQSTLSMIKIMTRNLQSYCNGLEQDGVKEKEYLNLLRTEIQHFRSAFKSWRKAL</sequence>
<name>A0A2A4G979_9FLAO</name>
<dbReference type="AlphaFoldDB" id="A0A2A4G979"/>
<organism evidence="1 2">
    <name type="scientific">Sediminicola luteus</name>
    <dbReference type="NCBI Taxonomy" id="319238"/>
    <lineage>
        <taxon>Bacteria</taxon>
        <taxon>Pseudomonadati</taxon>
        <taxon>Bacteroidota</taxon>
        <taxon>Flavobacteriia</taxon>
        <taxon>Flavobacteriales</taxon>
        <taxon>Flavobacteriaceae</taxon>
        <taxon>Sediminicola</taxon>
    </lineage>
</organism>
<dbReference type="EMBL" id="NBWU01000003">
    <property type="protein sequence ID" value="PCE64322.1"/>
    <property type="molecule type" value="Genomic_DNA"/>
</dbReference>
<evidence type="ECO:0000313" key="1">
    <source>
        <dbReference type="EMBL" id="PCE64322.1"/>
    </source>
</evidence>
<comment type="caution">
    <text evidence="1">The sequence shown here is derived from an EMBL/GenBank/DDBJ whole genome shotgun (WGS) entry which is preliminary data.</text>
</comment>
<protein>
    <recommendedName>
        <fullName evidence="3">Four helix bundle protein</fullName>
    </recommendedName>
</protein>
<accession>A0A2A4G979</accession>
<evidence type="ECO:0000313" key="2">
    <source>
        <dbReference type="Proteomes" id="UP000219559"/>
    </source>
</evidence>
<keyword evidence="2" id="KW-1185">Reference proteome</keyword>
<dbReference type="RefSeq" id="WP_097440445.1">
    <property type="nucleotide sequence ID" value="NZ_KZ300476.1"/>
</dbReference>